<sequence>MIEDAYVRLYANDFAQMAGRSELGQDVEGAVEKRLADARAHAVIMDSRKGPGHLDALIRRIRDTAPEFTGRVMLKDANPQEAAARRFVFLTRIADALTGGAAPQRV</sequence>
<keyword evidence="2" id="KW-1185">Reference proteome</keyword>
<protein>
    <submittedName>
        <fullName evidence="1">Uncharacterized protein</fullName>
    </submittedName>
</protein>
<dbReference type="RefSeq" id="WP_184273594.1">
    <property type="nucleotide sequence ID" value="NZ_JACHKY010000007.1"/>
</dbReference>
<dbReference type="Proteomes" id="UP000539957">
    <property type="component" value="Unassembled WGS sequence"/>
</dbReference>
<reference evidence="1 2" key="1">
    <citation type="submission" date="2020-08" db="EMBL/GenBank/DDBJ databases">
        <title>Functional genomics of gut bacteria from endangered species of beetles.</title>
        <authorList>
            <person name="Carlos-Shanley C."/>
        </authorList>
    </citation>
    <scope>NUCLEOTIDE SEQUENCE [LARGE SCALE GENOMIC DNA]</scope>
    <source>
        <strain evidence="1 2">S00123</strain>
    </source>
</reference>
<dbReference type="AlphaFoldDB" id="A0A7W7N4Q6"/>
<accession>A0A7W7N4Q6</accession>
<dbReference type="EMBL" id="JACHKY010000007">
    <property type="protein sequence ID" value="MBB4799743.1"/>
    <property type="molecule type" value="Genomic_DNA"/>
</dbReference>
<comment type="caution">
    <text evidence="1">The sequence shown here is derived from an EMBL/GenBank/DDBJ whole genome shotgun (WGS) entry which is preliminary data.</text>
</comment>
<evidence type="ECO:0000313" key="1">
    <source>
        <dbReference type="EMBL" id="MBB4799743.1"/>
    </source>
</evidence>
<gene>
    <name evidence="1" type="ORF">HNP32_003503</name>
</gene>
<organism evidence="1 2">
    <name type="scientific">Brevundimonas bullata</name>
    <dbReference type="NCBI Taxonomy" id="13160"/>
    <lineage>
        <taxon>Bacteria</taxon>
        <taxon>Pseudomonadati</taxon>
        <taxon>Pseudomonadota</taxon>
        <taxon>Alphaproteobacteria</taxon>
        <taxon>Caulobacterales</taxon>
        <taxon>Caulobacteraceae</taxon>
        <taxon>Brevundimonas</taxon>
    </lineage>
</organism>
<evidence type="ECO:0000313" key="2">
    <source>
        <dbReference type="Proteomes" id="UP000539957"/>
    </source>
</evidence>
<name>A0A7W7N4Q6_9CAUL</name>
<proteinExistence type="predicted"/>